<dbReference type="InterPro" id="IPR000683">
    <property type="entry name" value="Gfo/Idh/MocA-like_OxRdtase_N"/>
</dbReference>
<reference evidence="4" key="1">
    <citation type="submission" date="2019-02" db="EMBL/GenBank/DDBJ databases">
        <title>Complete genome sequence of Rhodoferax sp. Gr-4.</title>
        <authorList>
            <person name="Jin L."/>
        </authorList>
    </citation>
    <scope>NUCLEOTIDE SEQUENCE [LARGE SCALE GENOMIC DNA]</scope>
    <source>
        <strain evidence="4">Gr-4</strain>
    </source>
</reference>
<evidence type="ECO:0000259" key="2">
    <source>
        <dbReference type="Pfam" id="PF22725"/>
    </source>
</evidence>
<dbReference type="GO" id="GO:0000166">
    <property type="term" value="F:nucleotide binding"/>
    <property type="evidence" value="ECO:0007669"/>
    <property type="project" value="InterPro"/>
</dbReference>
<accession>A0A515EM13</accession>
<dbReference type="KEGG" id="rhg:EXZ61_05655"/>
<dbReference type="SUPFAM" id="SSF55347">
    <property type="entry name" value="Glyceraldehyde-3-phosphate dehydrogenase-like, C-terminal domain"/>
    <property type="match status" value="1"/>
</dbReference>
<evidence type="ECO:0000313" key="4">
    <source>
        <dbReference type="Proteomes" id="UP000317365"/>
    </source>
</evidence>
<sequence>MRTLRGQTQGPVRLAVVGPGLMGKRHIELIAANAQCELVSIVAPEHASHEQFAHQLGIPLYHSIEAMLQSTALDGVIISSPNVFHAAQAALCIHAGIPVLVEKPISHSVESASQLVELADKKNAKVLIGHHRAHSPLLAAARDIIQSKELGNVVGIMGSALFYKPSSYFEAGPWRREIGGGPILINLIHEVGNFRSLCGEITAVQAITSSAIRKFPVEDTVAINFQFASGALGTFLLSDTAASSRSWEHTSQENKSYPATENGECYLVTGTRGSLSIPNMQLSYYEGERTWWTPLQQKIWPVERQDPLECQLNHFIKIIQGWENPLVTARDGFENLRITEAIKESSLSQKMVQLS</sequence>
<dbReference type="PANTHER" id="PTHR43377:SF8">
    <property type="entry name" value="BLR3664 PROTEIN"/>
    <property type="match status" value="1"/>
</dbReference>
<keyword evidence="4" id="KW-1185">Reference proteome</keyword>
<proteinExistence type="predicted"/>
<dbReference type="Gene3D" id="3.30.360.10">
    <property type="entry name" value="Dihydrodipicolinate Reductase, domain 2"/>
    <property type="match status" value="1"/>
</dbReference>
<dbReference type="EMBL" id="CP036282">
    <property type="protein sequence ID" value="QDL53698.1"/>
    <property type="molecule type" value="Genomic_DNA"/>
</dbReference>
<dbReference type="InterPro" id="IPR055170">
    <property type="entry name" value="GFO_IDH_MocA-like_dom"/>
</dbReference>
<dbReference type="Proteomes" id="UP000317365">
    <property type="component" value="Chromosome"/>
</dbReference>
<evidence type="ECO:0000259" key="1">
    <source>
        <dbReference type="Pfam" id="PF01408"/>
    </source>
</evidence>
<dbReference type="InterPro" id="IPR051450">
    <property type="entry name" value="Gfo/Idh/MocA_Oxidoreductases"/>
</dbReference>
<reference evidence="4" key="2">
    <citation type="journal article" date="2020" name="Int. J. Syst. Evol. Microbiol.">
        <title>Genomic insights into a novel species Rhodoferax aquaticus sp. nov., isolated from freshwater.</title>
        <authorList>
            <person name="Li T."/>
            <person name="Zhuo Y."/>
            <person name="Jin C.Z."/>
            <person name="Wu X."/>
            <person name="Ko S.R."/>
            <person name="Jin F.J."/>
            <person name="Ahn C.Y."/>
            <person name="Oh H.M."/>
            <person name="Lee H.G."/>
            <person name="Jin L."/>
        </authorList>
    </citation>
    <scope>NUCLEOTIDE SEQUENCE [LARGE SCALE GENOMIC DNA]</scope>
    <source>
        <strain evidence="4">Gr-4</strain>
    </source>
</reference>
<feature type="domain" description="Gfo/Idh/MocA-like oxidoreductase N-terminal" evidence="1">
    <location>
        <begin position="13"/>
        <end position="130"/>
    </location>
</feature>
<feature type="domain" description="GFO/IDH/MocA-like oxidoreductase" evidence="2">
    <location>
        <begin position="139"/>
        <end position="275"/>
    </location>
</feature>
<dbReference type="Gene3D" id="3.40.50.720">
    <property type="entry name" value="NAD(P)-binding Rossmann-like Domain"/>
    <property type="match status" value="1"/>
</dbReference>
<dbReference type="InterPro" id="IPR036291">
    <property type="entry name" value="NAD(P)-bd_dom_sf"/>
</dbReference>
<evidence type="ECO:0000313" key="3">
    <source>
        <dbReference type="EMBL" id="QDL53698.1"/>
    </source>
</evidence>
<dbReference type="PANTHER" id="PTHR43377">
    <property type="entry name" value="BILIVERDIN REDUCTASE A"/>
    <property type="match status" value="1"/>
</dbReference>
<gene>
    <name evidence="3" type="ORF">EXZ61_05655</name>
</gene>
<dbReference type="Pfam" id="PF22725">
    <property type="entry name" value="GFO_IDH_MocA_C3"/>
    <property type="match status" value="1"/>
</dbReference>
<organism evidence="3 4">
    <name type="scientific">Rhodoferax aquaticus</name>
    <dbReference type="NCBI Taxonomy" id="2527691"/>
    <lineage>
        <taxon>Bacteria</taxon>
        <taxon>Pseudomonadati</taxon>
        <taxon>Pseudomonadota</taxon>
        <taxon>Betaproteobacteria</taxon>
        <taxon>Burkholderiales</taxon>
        <taxon>Comamonadaceae</taxon>
        <taxon>Rhodoferax</taxon>
    </lineage>
</organism>
<dbReference type="AlphaFoldDB" id="A0A515EM13"/>
<dbReference type="SUPFAM" id="SSF51735">
    <property type="entry name" value="NAD(P)-binding Rossmann-fold domains"/>
    <property type="match status" value="1"/>
</dbReference>
<dbReference type="RefSeq" id="WP_142809843.1">
    <property type="nucleotide sequence ID" value="NZ_CP036282.1"/>
</dbReference>
<name>A0A515EM13_9BURK</name>
<protein>
    <submittedName>
        <fullName evidence="3">Gfo/Idh/MocA family oxidoreductase</fullName>
    </submittedName>
</protein>
<dbReference type="Pfam" id="PF01408">
    <property type="entry name" value="GFO_IDH_MocA"/>
    <property type="match status" value="1"/>
</dbReference>